<feature type="domain" description="Pyrrolo-quinoline quinone repeat" evidence="2">
    <location>
        <begin position="60"/>
        <end position="231"/>
    </location>
</feature>
<dbReference type="Pfam" id="PF13360">
    <property type="entry name" value="PQQ_2"/>
    <property type="match status" value="2"/>
</dbReference>
<dbReference type="PANTHER" id="PTHR34512:SF30">
    <property type="entry name" value="OUTER MEMBRANE PROTEIN ASSEMBLY FACTOR BAMB"/>
    <property type="match status" value="1"/>
</dbReference>
<dbReference type="Gene3D" id="2.130.10.10">
    <property type="entry name" value="YVTN repeat-like/Quinoprotein amine dehydrogenase"/>
    <property type="match status" value="2"/>
</dbReference>
<dbReference type="PANTHER" id="PTHR34512">
    <property type="entry name" value="CELL SURFACE PROTEIN"/>
    <property type="match status" value="1"/>
</dbReference>
<gene>
    <name evidence="3" type="ORF">KOI35_31550</name>
</gene>
<keyword evidence="1" id="KW-0732">Signal</keyword>
<evidence type="ECO:0000313" key="4">
    <source>
        <dbReference type="Proteomes" id="UP001519654"/>
    </source>
</evidence>
<dbReference type="Proteomes" id="UP001519654">
    <property type="component" value="Unassembled WGS sequence"/>
</dbReference>
<dbReference type="RefSeq" id="WP_215792304.1">
    <property type="nucleotide sequence ID" value="NZ_JAHKKG010000010.1"/>
</dbReference>
<dbReference type="InterPro" id="IPR002372">
    <property type="entry name" value="PQQ_rpt_dom"/>
</dbReference>
<feature type="signal peptide" evidence="1">
    <location>
        <begin position="1"/>
        <end position="22"/>
    </location>
</feature>
<accession>A0ABS5YXJ3</accession>
<protein>
    <submittedName>
        <fullName evidence="3">PQQ-binding-like beta-propeller repeat protein</fullName>
    </submittedName>
</protein>
<feature type="chain" id="PRO_5045719005" evidence="1">
    <location>
        <begin position="23"/>
        <end position="384"/>
    </location>
</feature>
<dbReference type="InterPro" id="IPR015943">
    <property type="entry name" value="WD40/YVTN_repeat-like_dom_sf"/>
</dbReference>
<comment type="caution">
    <text evidence="3">The sequence shown here is derived from an EMBL/GenBank/DDBJ whole genome shotgun (WGS) entry which is preliminary data.</text>
</comment>
<keyword evidence="4" id="KW-1185">Reference proteome</keyword>
<dbReference type="InterPro" id="IPR018391">
    <property type="entry name" value="PQQ_b-propeller_rpt"/>
</dbReference>
<evidence type="ECO:0000313" key="3">
    <source>
        <dbReference type="EMBL" id="MBU2668056.1"/>
    </source>
</evidence>
<reference evidence="3 4" key="1">
    <citation type="submission" date="2021-06" db="EMBL/GenBank/DDBJ databases">
        <title>Actinoplanes lichenicola sp. nov., and Actinoplanes ovalisporus sp. nov., isolated from lichen in Thailand.</title>
        <authorList>
            <person name="Saeng-In P."/>
            <person name="Kanchanasin P."/>
            <person name="Yuki M."/>
            <person name="Kudo T."/>
            <person name="Ohkuma M."/>
            <person name="Phongsopitanun W."/>
            <person name="Tanasupawat S."/>
        </authorList>
    </citation>
    <scope>NUCLEOTIDE SEQUENCE [LARGE SCALE GENOMIC DNA]</scope>
    <source>
        <strain evidence="3 4">NBRC 110975</strain>
    </source>
</reference>
<dbReference type="InterPro" id="IPR011047">
    <property type="entry name" value="Quinoprotein_ADH-like_sf"/>
</dbReference>
<evidence type="ECO:0000259" key="2">
    <source>
        <dbReference type="Pfam" id="PF13360"/>
    </source>
</evidence>
<proteinExistence type="predicted"/>
<dbReference type="SUPFAM" id="SSF50998">
    <property type="entry name" value="Quinoprotein alcohol dehydrogenase-like"/>
    <property type="match status" value="1"/>
</dbReference>
<dbReference type="EMBL" id="JAHKKG010000010">
    <property type="protein sequence ID" value="MBU2668056.1"/>
    <property type="molecule type" value="Genomic_DNA"/>
</dbReference>
<name>A0ABS5YXJ3_9ACTN</name>
<organism evidence="3 4">
    <name type="scientific">Paractinoplanes bogorensis</name>
    <dbReference type="NCBI Taxonomy" id="1610840"/>
    <lineage>
        <taxon>Bacteria</taxon>
        <taxon>Bacillati</taxon>
        <taxon>Actinomycetota</taxon>
        <taxon>Actinomycetes</taxon>
        <taxon>Micromonosporales</taxon>
        <taxon>Micromonosporaceae</taxon>
        <taxon>Paractinoplanes</taxon>
    </lineage>
</organism>
<sequence length="384" mass="39625">MNRLQLVVAAIGVLAVPSPAAAAPPPDAWGQAAAHATGDWFNPGETRLTPATVGRLRASWTVPLAAAKCADPATPLVAANRLVTAASYRISGHDATTGKLTWQTPATTRRTSISLAAIVGTRLVAQSRDCRSGKTSLTALDVTTGQVLYTRPIPEPMYGLVVDNGIVAGGVWDTAISKYGVRAYRIADGSRAWARVGSIGGETIAAAGRVLVAGDDSTSAVDLATGKTLWSPGAGCWTPIGASPDGGAFYMRCDPDGPISRVDAATGRVLATFPSPGSTSGFATDGERVYLHTFANQLIAIDARTGRRVWTAGFAEEAPIEVSIGGGVVYGWRDSGRAVVGLSARTGKTLPLDARISTLRGAPIVANGRLYGRTASGVAVYAIR</sequence>
<evidence type="ECO:0000256" key="1">
    <source>
        <dbReference type="SAM" id="SignalP"/>
    </source>
</evidence>
<feature type="domain" description="Pyrrolo-quinoline quinone repeat" evidence="2">
    <location>
        <begin position="256"/>
        <end position="349"/>
    </location>
</feature>
<dbReference type="SMART" id="SM00564">
    <property type="entry name" value="PQQ"/>
    <property type="match status" value="4"/>
</dbReference>